<name>A0A0E9W771_ANGAN</name>
<organism evidence="2">
    <name type="scientific">Anguilla anguilla</name>
    <name type="common">European freshwater eel</name>
    <name type="synonym">Muraena anguilla</name>
    <dbReference type="NCBI Taxonomy" id="7936"/>
    <lineage>
        <taxon>Eukaryota</taxon>
        <taxon>Metazoa</taxon>
        <taxon>Chordata</taxon>
        <taxon>Craniata</taxon>
        <taxon>Vertebrata</taxon>
        <taxon>Euteleostomi</taxon>
        <taxon>Actinopterygii</taxon>
        <taxon>Neopterygii</taxon>
        <taxon>Teleostei</taxon>
        <taxon>Anguilliformes</taxon>
        <taxon>Anguillidae</taxon>
        <taxon>Anguilla</taxon>
    </lineage>
</organism>
<sequence>MFTLFLYCPPLLQSLCSHLLILDPAHPIILFGCEALSFCLFILISVYSDVLSSYTSKFRCIEILL</sequence>
<evidence type="ECO:0000256" key="1">
    <source>
        <dbReference type="SAM" id="Phobius"/>
    </source>
</evidence>
<reference evidence="2" key="1">
    <citation type="submission" date="2014-11" db="EMBL/GenBank/DDBJ databases">
        <authorList>
            <person name="Amaro Gonzalez C."/>
        </authorList>
    </citation>
    <scope>NUCLEOTIDE SEQUENCE</scope>
</reference>
<proteinExistence type="predicted"/>
<feature type="transmembrane region" description="Helical" evidence="1">
    <location>
        <begin position="26"/>
        <end position="47"/>
    </location>
</feature>
<keyword evidence="1" id="KW-0472">Membrane</keyword>
<dbReference type="AlphaFoldDB" id="A0A0E9W771"/>
<reference evidence="2" key="2">
    <citation type="journal article" date="2015" name="Fish Shellfish Immunol.">
        <title>Early steps in the European eel (Anguilla anguilla)-Vibrio vulnificus interaction in the gills: Role of the RtxA13 toxin.</title>
        <authorList>
            <person name="Callol A."/>
            <person name="Pajuelo D."/>
            <person name="Ebbesson L."/>
            <person name="Teles M."/>
            <person name="MacKenzie S."/>
            <person name="Amaro C."/>
        </authorList>
    </citation>
    <scope>NUCLEOTIDE SEQUENCE</scope>
</reference>
<keyword evidence="1" id="KW-0812">Transmembrane</keyword>
<evidence type="ECO:0000313" key="2">
    <source>
        <dbReference type="EMBL" id="JAH86171.1"/>
    </source>
</evidence>
<accession>A0A0E9W771</accession>
<protein>
    <submittedName>
        <fullName evidence="2">Uncharacterized protein</fullName>
    </submittedName>
</protein>
<dbReference type="EMBL" id="GBXM01022406">
    <property type="protein sequence ID" value="JAH86171.1"/>
    <property type="molecule type" value="Transcribed_RNA"/>
</dbReference>
<keyword evidence="1" id="KW-1133">Transmembrane helix</keyword>